<dbReference type="EMBL" id="LS483250">
    <property type="protein sequence ID" value="SQD76634.1"/>
    <property type="molecule type" value="Genomic_DNA"/>
</dbReference>
<dbReference type="Pfam" id="PF18765">
    <property type="entry name" value="Polbeta"/>
    <property type="match status" value="1"/>
</dbReference>
<dbReference type="KEGG" id="mya:MORIYA_0156"/>
<evidence type="ECO:0000259" key="1">
    <source>
        <dbReference type="Pfam" id="PF18765"/>
    </source>
</evidence>
<dbReference type="InterPro" id="IPR052930">
    <property type="entry name" value="TA_antitoxin_MntA"/>
</dbReference>
<dbReference type="PANTHER" id="PTHR43852">
    <property type="entry name" value="NUCLEOTIDYLTRANSFERASE"/>
    <property type="match status" value="1"/>
</dbReference>
<name>A0A330LI97_9GAMM</name>
<reference evidence="3" key="1">
    <citation type="submission" date="2018-05" db="EMBL/GenBank/DDBJ databases">
        <authorList>
            <person name="Cea G.-C."/>
            <person name="William W."/>
        </authorList>
    </citation>
    <scope>NUCLEOTIDE SEQUENCE [LARGE SCALE GENOMIC DNA]</scope>
    <source>
        <strain evidence="3">DB21MT 5</strain>
    </source>
</reference>
<dbReference type="PANTHER" id="PTHR43852:SF3">
    <property type="entry name" value="NUCLEOTIDYLTRANSFERASE"/>
    <property type="match status" value="1"/>
</dbReference>
<sequence>MNDPIINGLISLAQKDNDIAALWLYGSRAKGNFSAESDYDLAVLFNNRIADKLDSRLRPELLAIDWRSSFQNRKLELSILDVNQVMIPLAFNAINGKLLYSNDKGLRMCAEAIICSKAELDFKHNNL</sequence>
<dbReference type="AlphaFoldDB" id="A0A330LI97"/>
<dbReference type="InterPro" id="IPR041633">
    <property type="entry name" value="Polbeta"/>
</dbReference>
<dbReference type="SUPFAM" id="SSF81301">
    <property type="entry name" value="Nucleotidyltransferase"/>
    <property type="match status" value="1"/>
</dbReference>
<accession>A0A330LI97</accession>
<dbReference type="RefSeq" id="WP_162629208.1">
    <property type="nucleotide sequence ID" value="NZ_LS483250.1"/>
</dbReference>
<evidence type="ECO:0000313" key="2">
    <source>
        <dbReference type="EMBL" id="SQD76634.1"/>
    </source>
</evidence>
<evidence type="ECO:0000313" key="3">
    <source>
        <dbReference type="Proteomes" id="UP000250163"/>
    </source>
</evidence>
<feature type="domain" description="Polymerase beta nucleotidyltransferase" evidence="1">
    <location>
        <begin position="9"/>
        <end position="104"/>
    </location>
</feature>
<keyword evidence="3" id="KW-1185">Reference proteome</keyword>
<proteinExistence type="predicted"/>
<dbReference type="Proteomes" id="UP000250163">
    <property type="component" value="Chromosome MORIYA"/>
</dbReference>
<gene>
    <name evidence="2" type="ORF">MORIYA_0156</name>
</gene>
<dbReference type="Gene3D" id="3.30.460.10">
    <property type="entry name" value="Beta Polymerase, domain 2"/>
    <property type="match status" value="1"/>
</dbReference>
<dbReference type="InterPro" id="IPR043519">
    <property type="entry name" value="NT_sf"/>
</dbReference>
<dbReference type="CDD" id="cd05403">
    <property type="entry name" value="NT_KNTase_like"/>
    <property type="match status" value="1"/>
</dbReference>
<protein>
    <recommendedName>
        <fullName evidence="1">Polymerase beta nucleotidyltransferase domain-containing protein</fullName>
    </recommendedName>
</protein>
<organism evidence="2 3">
    <name type="scientific">Moritella yayanosii</name>
    <dbReference type="NCBI Taxonomy" id="69539"/>
    <lineage>
        <taxon>Bacteria</taxon>
        <taxon>Pseudomonadati</taxon>
        <taxon>Pseudomonadota</taxon>
        <taxon>Gammaproteobacteria</taxon>
        <taxon>Alteromonadales</taxon>
        <taxon>Moritellaceae</taxon>
        <taxon>Moritella</taxon>
    </lineage>
</organism>